<dbReference type="PROSITE" id="PS50250">
    <property type="entry name" value="PCI"/>
    <property type="match status" value="1"/>
</dbReference>
<gene>
    <name evidence="6" type="ORF">M896_040020</name>
</gene>
<organism evidence="6 7">
    <name type="scientific">Ordospora colligata OC4</name>
    <dbReference type="NCBI Taxonomy" id="1354746"/>
    <lineage>
        <taxon>Eukaryota</taxon>
        <taxon>Fungi</taxon>
        <taxon>Fungi incertae sedis</taxon>
        <taxon>Microsporidia</taxon>
        <taxon>Ordosporidae</taxon>
        <taxon>Ordospora</taxon>
    </lineage>
</organism>
<dbReference type="Gene3D" id="1.25.40.570">
    <property type="match status" value="1"/>
</dbReference>
<dbReference type="InParanoid" id="A0A0B2ULG9"/>
<keyword evidence="3" id="KW-0963">Cytoplasm</keyword>
<dbReference type="PANTHER" id="PTHR10758">
    <property type="entry name" value="26S PROTEASOME NON-ATPASE REGULATORY SUBUNIT 3/COP9 SIGNALOSOME COMPLEX SUBUNIT 3"/>
    <property type="match status" value="1"/>
</dbReference>
<dbReference type="Pfam" id="PF01399">
    <property type="entry name" value="PCI"/>
    <property type="match status" value="1"/>
</dbReference>
<evidence type="ECO:0000256" key="3">
    <source>
        <dbReference type="ARBA" id="ARBA00022490"/>
    </source>
</evidence>
<accession>A0A0B2ULG9</accession>
<dbReference type="STRING" id="1354746.A0A0B2ULG9"/>
<evidence type="ECO:0000259" key="5">
    <source>
        <dbReference type="PROSITE" id="PS50250"/>
    </source>
</evidence>
<dbReference type="GO" id="GO:0005737">
    <property type="term" value="C:cytoplasm"/>
    <property type="evidence" value="ECO:0007669"/>
    <property type="project" value="UniProtKB-SubCell"/>
</dbReference>
<sequence length="377" mass="43368">MHDNEYVNELIEVLKLLGTNKEQAVDHYSRRVFIFIKNISIQELDAIVCQDELEQMAVYPIILGVLFKNGDVCRISRIIDEELLPCLIGNKRVHDYFVGLIVKFFYLARKSQGMDCSALFSLLVTNRELGNEHTVSVITNCLLDMLVSNKIFQRIQSKVCTASEQARYSYYTGIISMVEGMYDEALRNFHTSVVLSSSKGLVDAAEKRIILCMLLNSNYSIPYKYKRGHKAYFELVSAVKRADLKTFEEVLERNKQEYVTQGVYFVARRLMQNVIQEGIRKISIVYSRISCNDIACLLGIDAEEVEYVVKRTMRKGLVRGQVVDGVFYSMKETKNRCDIGIGIQDCVHLTRYIQEHMRYPAIEPLCYEKIKKAGMSE</sequence>
<dbReference type="PANTHER" id="PTHR10758:SF1">
    <property type="entry name" value="COP9 SIGNALOSOME COMPLEX SUBUNIT 3"/>
    <property type="match status" value="1"/>
</dbReference>
<dbReference type="GeneID" id="26261441"/>
<evidence type="ECO:0000256" key="1">
    <source>
        <dbReference type="ARBA" id="ARBA00004123"/>
    </source>
</evidence>
<dbReference type="InterPro" id="IPR050756">
    <property type="entry name" value="CSN3"/>
</dbReference>
<evidence type="ECO:0000313" key="7">
    <source>
        <dbReference type="Proteomes" id="UP000031056"/>
    </source>
</evidence>
<feature type="domain" description="PCI" evidence="5">
    <location>
        <begin position="159"/>
        <end position="336"/>
    </location>
</feature>
<comment type="caution">
    <text evidence="6">The sequence shown here is derived from an EMBL/GenBank/DDBJ whole genome shotgun (WGS) entry which is preliminary data.</text>
</comment>
<dbReference type="VEuPathDB" id="MicrosporidiaDB:M896_040020"/>
<reference evidence="6 7" key="1">
    <citation type="journal article" date="2014" name="MBio">
        <title>The Ordospora colligata genome; evolution of extreme reduction in microsporidia and host-to-parasite horizontal gene transfer.</title>
        <authorList>
            <person name="Pombert J.-F."/>
            <person name="Haag K.L."/>
            <person name="Beidas S."/>
            <person name="Ebert D."/>
            <person name="Keeling P.J."/>
        </authorList>
    </citation>
    <scope>NUCLEOTIDE SEQUENCE [LARGE SCALE GENOMIC DNA]</scope>
    <source>
        <strain evidence="6 7">OC4</strain>
    </source>
</reference>
<keyword evidence="7" id="KW-1185">Reference proteome</keyword>
<dbReference type="AlphaFoldDB" id="A0A0B2ULG9"/>
<dbReference type="SUPFAM" id="SSF46785">
    <property type="entry name" value="Winged helix' DNA-binding domain"/>
    <property type="match status" value="1"/>
</dbReference>
<proteinExistence type="predicted"/>
<protein>
    <submittedName>
        <fullName evidence="6">PCI domain-containing protein</fullName>
    </submittedName>
</protein>
<dbReference type="GO" id="GO:0008180">
    <property type="term" value="C:COP9 signalosome"/>
    <property type="evidence" value="ECO:0007669"/>
    <property type="project" value="TreeGrafter"/>
</dbReference>
<comment type="subcellular location">
    <subcellularLocation>
        <location evidence="2">Cytoplasm</location>
    </subcellularLocation>
    <subcellularLocation>
        <location evidence="1">Nucleus</location>
    </subcellularLocation>
</comment>
<dbReference type="HOGENOM" id="CLU_062465_0_0_1"/>
<dbReference type="InterPro" id="IPR036390">
    <property type="entry name" value="WH_DNA-bd_sf"/>
</dbReference>
<keyword evidence="4" id="KW-0539">Nucleus</keyword>
<dbReference type="Proteomes" id="UP000031056">
    <property type="component" value="Unassembled WGS sequence"/>
</dbReference>
<dbReference type="GO" id="GO:0006511">
    <property type="term" value="P:ubiquitin-dependent protein catabolic process"/>
    <property type="evidence" value="ECO:0007669"/>
    <property type="project" value="TreeGrafter"/>
</dbReference>
<dbReference type="RefSeq" id="XP_014563852.1">
    <property type="nucleotide sequence ID" value="XM_014708366.1"/>
</dbReference>
<name>A0A0B2ULG9_9MICR</name>
<dbReference type="SMART" id="SM00753">
    <property type="entry name" value="PAM"/>
    <property type="match status" value="1"/>
</dbReference>
<evidence type="ECO:0000256" key="4">
    <source>
        <dbReference type="ARBA" id="ARBA00023242"/>
    </source>
</evidence>
<dbReference type="InterPro" id="IPR000717">
    <property type="entry name" value="PCI_dom"/>
</dbReference>
<evidence type="ECO:0000313" key="6">
    <source>
        <dbReference type="EMBL" id="KHN69810.1"/>
    </source>
</evidence>
<evidence type="ECO:0000256" key="2">
    <source>
        <dbReference type="ARBA" id="ARBA00004496"/>
    </source>
</evidence>
<dbReference type="EMBL" id="JOKQ01000004">
    <property type="protein sequence ID" value="KHN69810.1"/>
    <property type="molecule type" value="Genomic_DNA"/>
</dbReference>
<dbReference type="OrthoDB" id="1713558at2759"/>